<dbReference type="GeneID" id="108864681"/>
<dbReference type="KEGG" id="goe:108864681"/>
<sequence>MKSNKKFECREPRCLVDGEPRVFTRAALFRQHELKVHAEKKLRCAHCPKTFSVHYLLKHHENHCNQTVKCPHCDATFRHRSSCRRHQKTAKHGVPSPPRAPNEGSRLTFNIMPLQLVPVLLVAKNSESSPTTRPHPELESKKKQTFRPIRPKSSATTPAFSSTPKESTAVQTSTECEPIPGPSIATQTVTNHCTVAVGIDEVFEDLEKLFAQAETQTHSQMSEQNFQHAETQTNQPSLADSDMQTIYDKLSDLSPIPSEPLPHVGQVEDRALSAVEVQTSFERQMQHFGMQTVFPNDSKIAGTQTPGIPSFDGQCQTGMELSSVETQTIEQFLNELENTN</sequence>
<feature type="domain" description="C2H2-type" evidence="3">
    <location>
        <begin position="68"/>
        <end position="97"/>
    </location>
</feature>
<dbReference type="AlphaFoldDB" id="A0AAJ7PAH2"/>
<feature type="compositionally biased region" description="Polar residues" evidence="2">
    <location>
        <begin position="166"/>
        <end position="175"/>
    </location>
</feature>
<keyword evidence="1" id="KW-0862">Zinc</keyword>
<dbReference type="GO" id="GO:0008270">
    <property type="term" value="F:zinc ion binding"/>
    <property type="evidence" value="ECO:0007669"/>
    <property type="project" value="UniProtKB-KW"/>
</dbReference>
<evidence type="ECO:0000313" key="4">
    <source>
        <dbReference type="Proteomes" id="UP000694867"/>
    </source>
</evidence>
<dbReference type="GO" id="GO:0000976">
    <property type="term" value="F:transcription cis-regulatory region binding"/>
    <property type="evidence" value="ECO:0007669"/>
    <property type="project" value="InterPro"/>
</dbReference>
<dbReference type="GO" id="GO:0045944">
    <property type="term" value="P:positive regulation of transcription by RNA polymerase II"/>
    <property type="evidence" value="ECO:0007669"/>
    <property type="project" value="InterPro"/>
</dbReference>
<dbReference type="GO" id="GO:0000981">
    <property type="term" value="F:DNA-binding transcription factor activity, RNA polymerase II-specific"/>
    <property type="evidence" value="ECO:0007669"/>
    <property type="project" value="TreeGrafter"/>
</dbReference>
<reference evidence="5" key="1">
    <citation type="submission" date="2025-08" db="UniProtKB">
        <authorList>
            <consortium name="RefSeq"/>
        </authorList>
    </citation>
    <scope>IDENTIFICATION</scope>
</reference>
<dbReference type="InterPro" id="IPR013087">
    <property type="entry name" value="Znf_C2H2_type"/>
</dbReference>
<name>A0AAJ7PAH2_9ACAR</name>
<protein>
    <submittedName>
        <fullName evidence="5">Uncharacterized protein LOC108864681</fullName>
    </submittedName>
</protein>
<dbReference type="PANTHER" id="PTHR46664">
    <property type="entry name" value="ATM INTERACTOR"/>
    <property type="match status" value="1"/>
</dbReference>
<feature type="region of interest" description="Disordered" evidence="2">
    <location>
        <begin position="84"/>
        <end position="106"/>
    </location>
</feature>
<keyword evidence="4" id="KW-1185">Reference proteome</keyword>
<dbReference type="PROSITE" id="PS50157">
    <property type="entry name" value="ZINC_FINGER_C2H2_2"/>
    <property type="match status" value="1"/>
</dbReference>
<dbReference type="Gene3D" id="3.30.160.60">
    <property type="entry name" value="Classic Zinc Finger"/>
    <property type="match status" value="1"/>
</dbReference>
<feature type="compositionally biased region" description="Low complexity" evidence="2">
    <location>
        <begin position="151"/>
        <end position="165"/>
    </location>
</feature>
<feature type="region of interest" description="Disordered" evidence="2">
    <location>
        <begin position="214"/>
        <end position="235"/>
    </location>
</feature>
<gene>
    <name evidence="5" type="primary">LOC108864681</name>
</gene>
<evidence type="ECO:0000256" key="2">
    <source>
        <dbReference type="SAM" id="MobiDB-lite"/>
    </source>
</evidence>
<dbReference type="GO" id="GO:0005634">
    <property type="term" value="C:nucleus"/>
    <property type="evidence" value="ECO:0007669"/>
    <property type="project" value="TreeGrafter"/>
</dbReference>
<dbReference type="PROSITE" id="PS00028">
    <property type="entry name" value="ZINC_FINGER_C2H2_1"/>
    <property type="match status" value="1"/>
</dbReference>
<keyword evidence="1" id="KW-0479">Metal-binding</keyword>
<dbReference type="SMART" id="SM00355">
    <property type="entry name" value="ZnF_C2H2"/>
    <property type="match status" value="3"/>
</dbReference>
<organism evidence="4 5">
    <name type="scientific">Galendromus occidentalis</name>
    <name type="common">western predatory mite</name>
    <dbReference type="NCBI Taxonomy" id="34638"/>
    <lineage>
        <taxon>Eukaryota</taxon>
        <taxon>Metazoa</taxon>
        <taxon>Ecdysozoa</taxon>
        <taxon>Arthropoda</taxon>
        <taxon>Chelicerata</taxon>
        <taxon>Arachnida</taxon>
        <taxon>Acari</taxon>
        <taxon>Parasitiformes</taxon>
        <taxon>Mesostigmata</taxon>
        <taxon>Gamasina</taxon>
        <taxon>Phytoseioidea</taxon>
        <taxon>Phytoseiidae</taxon>
        <taxon>Typhlodrominae</taxon>
        <taxon>Galendromus</taxon>
    </lineage>
</organism>
<evidence type="ECO:0000313" key="5">
    <source>
        <dbReference type="RefSeq" id="XP_018496299.1"/>
    </source>
</evidence>
<dbReference type="Proteomes" id="UP000694867">
    <property type="component" value="Unplaced"/>
</dbReference>
<evidence type="ECO:0000256" key="1">
    <source>
        <dbReference type="PROSITE-ProRule" id="PRU00042"/>
    </source>
</evidence>
<keyword evidence="1" id="KW-0863">Zinc-finger</keyword>
<feature type="region of interest" description="Disordered" evidence="2">
    <location>
        <begin position="125"/>
        <end position="184"/>
    </location>
</feature>
<dbReference type="PANTHER" id="PTHR46664:SF1">
    <property type="entry name" value="ATM INTERACTOR"/>
    <property type="match status" value="1"/>
</dbReference>
<accession>A0AAJ7PAH2</accession>
<evidence type="ECO:0000259" key="3">
    <source>
        <dbReference type="PROSITE" id="PS50157"/>
    </source>
</evidence>
<proteinExistence type="predicted"/>
<dbReference type="InterPro" id="IPR055303">
    <property type="entry name" value="ATMIN"/>
</dbReference>
<dbReference type="RefSeq" id="XP_018496299.1">
    <property type="nucleotide sequence ID" value="XM_018640783.1"/>
</dbReference>